<dbReference type="EMBL" id="JAPPUY010000001">
    <property type="protein sequence ID" value="MCY4743969.1"/>
    <property type="molecule type" value="Genomic_DNA"/>
</dbReference>
<evidence type="ECO:0000313" key="1">
    <source>
        <dbReference type="EMBL" id="MCY4743969.1"/>
    </source>
</evidence>
<keyword evidence="2" id="KW-1185">Reference proteome</keyword>
<proteinExistence type="predicted"/>
<sequence>MIRRSHQALTTALLLTLSAFAQAAPPPAASFFNDPDIAEAVLSPSGKRLAITSAKGAARVGLVVMDLAPGGPLKRVVGSQSSDVVQVRWANEERLLFSLTDLGEASGSHHRAPGLFAVNVDGSRMRMLVRQTHNFINTDSSHTDSLSWNHRLLLVPELRPGEANDRVLLAETGGIGGIYAENPVWLNVNTGATHAYATTAPASSYRWVVNRQGKAWATLTVRNDRVQAHWLPPNQTGWVQLYDTTVIDQPFTIEGVGDDGTLYVSHVPPGAAQRVLARYDPQTRAPSTTPLVRAPGFDFSGHLLSEGGVLLGVRTLVDSHTTVWLDERMKKFQAQVDRLLAGKLNHIDCRRCGQPDMVALVHSYSDRDPGKLWLYQARPGDGESRWRAIGRLREDIDPATMASLDLQSIQARDGRELPVWITRPEGATGPLPAVVLVHGGPWVRGVVWQWNAWAQFLASRGYVVIEPEFRGSDGYGEAHFRAGFKQWGQAMQDDVTDTLKWAQQQGLASDRACIVGASYGGYAALMGLARDPELYRCGIASLAISDLALMTNGSWWVTDDGAVARRLTLPELVGDPVKDAAMLAANSPVKLAERMKAPLLLAYGELDQRVPLAHGTRMRDALIAAGRPPEWVSYPGEGHGWSKPAHRLDFARRVETFLARHLAPPPQNSGPAPGTTAPAR</sequence>
<dbReference type="Proteomes" id="UP001076464">
    <property type="component" value="Unassembled WGS sequence"/>
</dbReference>
<gene>
    <name evidence="1" type="ORF">NYO99_03185</name>
</gene>
<reference evidence="1" key="1">
    <citation type="submission" date="2022-08" db="EMBL/GenBank/DDBJ databases">
        <title>Genome sequencing of Pelomonas sp. UHG3.</title>
        <authorList>
            <person name="So Y."/>
        </authorList>
    </citation>
    <scope>NUCLEOTIDE SEQUENCE</scope>
    <source>
        <strain evidence="1">UHG3</strain>
    </source>
</reference>
<protein>
    <submittedName>
        <fullName evidence="1">Prolyl oligopeptidase family serine peptidase</fullName>
    </submittedName>
</protein>
<name>A0ACC6C6L8_9BURK</name>
<evidence type="ECO:0000313" key="2">
    <source>
        <dbReference type="Proteomes" id="UP001076464"/>
    </source>
</evidence>
<comment type="caution">
    <text evidence="1">The sequence shown here is derived from an EMBL/GenBank/DDBJ whole genome shotgun (WGS) entry which is preliminary data.</text>
</comment>
<accession>A0ACC6C6L8</accession>
<organism evidence="1 2">
    <name type="scientific">Roseateles hydrophilus</name>
    <dbReference type="NCBI Taxonomy" id="2975054"/>
    <lineage>
        <taxon>Bacteria</taxon>
        <taxon>Pseudomonadati</taxon>
        <taxon>Pseudomonadota</taxon>
        <taxon>Betaproteobacteria</taxon>
        <taxon>Burkholderiales</taxon>
        <taxon>Sphaerotilaceae</taxon>
        <taxon>Roseateles</taxon>
    </lineage>
</organism>